<feature type="binding site" evidence="3">
    <location>
        <position position="383"/>
    </location>
    <ligand>
        <name>Zn(2+)</name>
        <dbReference type="ChEBI" id="CHEBI:29105"/>
        <label>2</label>
    </ligand>
</feature>
<dbReference type="GO" id="GO:0016813">
    <property type="term" value="F:hydrolase activity, acting on carbon-nitrogen (but not peptide) bonds, in linear amidines"/>
    <property type="evidence" value="ECO:0007669"/>
    <property type="project" value="InterPro"/>
</dbReference>
<feature type="binding site" evidence="3">
    <location>
        <position position="95"/>
    </location>
    <ligand>
        <name>Zn(2+)</name>
        <dbReference type="ChEBI" id="CHEBI:29105"/>
        <label>2</label>
    </ligand>
</feature>
<dbReference type="OrthoDB" id="9808195at2"/>
<dbReference type="CDD" id="cd03884">
    <property type="entry name" value="M20_bAS"/>
    <property type="match status" value="1"/>
</dbReference>
<protein>
    <submittedName>
        <fullName evidence="5">N-carbamoyl-L-amino-acid hydrolase</fullName>
    </submittedName>
</protein>
<dbReference type="NCBIfam" id="NF009527">
    <property type="entry name" value="PRK12891.1"/>
    <property type="match status" value="1"/>
</dbReference>
<dbReference type="InterPro" id="IPR011650">
    <property type="entry name" value="Peptidase_M20_dimer"/>
</dbReference>
<feature type="binding site" evidence="3">
    <location>
        <position position="130"/>
    </location>
    <ligand>
        <name>Zn(2+)</name>
        <dbReference type="ChEBI" id="CHEBI:29105"/>
        <label>2</label>
    </ligand>
</feature>
<dbReference type="InterPro" id="IPR010158">
    <property type="entry name" value="Amidase_Cbmase"/>
</dbReference>
<organism evidence="5 6">
    <name type="scientific">Dongia mobilis</name>
    <dbReference type="NCBI Taxonomy" id="578943"/>
    <lineage>
        <taxon>Bacteria</taxon>
        <taxon>Pseudomonadati</taxon>
        <taxon>Pseudomonadota</taxon>
        <taxon>Alphaproteobacteria</taxon>
        <taxon>Rhodospirillales</taxon>
        <taxon>Dongiaceae</taxon>
        <taxon>Dongia</taxon>
    </lineage>
</organism>
<proteinExistence type="inferred from homology"/>
<evidence type="ECO:0000256" key="2">
    <source>
        <dbReference type="ARBA" id="ARBA00022801"/>
    </source>
</evidence>
<keyword evidence="3" id="KW-0862">Zinc</keyword>
<dbReference type="InterPro" id="IPR002933">
    <property type="entry name" value="Peptidase_M20"/>
</dbReference>
<dbReference type="RefSeq" id="WP_133613006.1">
    <property type="nucleotide sequence ID" value="NZ_SNYW01000007.1"/>
</dbReference>
<dbReference type="Proteomes" id="UP000295783">
    <property type="component" value="Unassembled WGS sequence"/>
</dbReference>
<accession>A0A4R6WUA4</accession>
<dbReference type="PANTHER" id="PTHR32494">
    <property type="entry name" value="ALLANTOATE DEIMINASE-RELATED"/>
    <property type="match status" value="1"/>
</dbReference>
<dbReference type="PIRSF" id="PIRSF001235">
    <property type="entry name" value="Amidase_carbamoylase"/>
    <property type="match status" value="1"/>
</dbReference>
<comment type="cofactor">
    <cofactor evidence="3">
        <name>Zn(2+)</name>
        <dbReference type="ChEBI" id="CHEBI:29105"/>
    </cofactor>
    <text evidence="3">Binds 2 Zn(2+) ions per subunit.</text>
</comment>
<gene>
    <name evidence="5" type="ORF">A8950_1519</name>
</gene>
<feature type="binding site" evidence="3">
    <location>
        <position position="191"/>
    </location>
    <ligand>
        <name>Zn(2+)</name>
        <dbReference type="ChEBI" id="CHEBI:29105"/>
        <label>1</label>
    </ligand>
</feature>
<dbReference type="Pfam" id="PF01546">
    <property type="entry name" value="Peptidase_M20"/>
    <property type="match status" value="1"/>
</dbReference>
<sequence length="412" mass="44582">MATNLKINADRLWDSLMEMARIGATEKGGVCRLALTDLDRQARDLFVKWCREAGCSIRIDKMGNVFARRPGKDDSLAPVMTGSHIDSQPTGGKFDGAYGVLCGLEVIRTLNDLKYETLRPIEAAIWTNEEGSRFAPAMVASGVFAGVFDLDYGLSRADQEGKTMGDELKRIGYYGDDEVGGRPVHAFFEAHIEQGPILEAEKKTIGIVQGAQGQRWFEVTFTGQEAHAGPTPMKVRKDALVGAAQVIAAINQIGHDNQPFACATVGMINSSPNSRNVIPGKVFFTIDLRHPDDEVLSKMAAEAKAACDAAVAKNRLEMDFKEIWYSPPVKFDASCVAAVKKGTEELGFDNLDIISGAGHDACYMNRVAPTAMVFIPCEGGISHNEIENATKEDCGAGCDVLLRAMVERANAA</sequence>
<feature type="binding site" evidence="3">
    <location>
        <position position="84"/>
    </location>
    <ligand>
        <name>Zn(2+)</name>
        <dbReference type="ChEBI" id="CHEBI:29105"/>
        <label>1</label>
    </ligand>
</feature>
<evidence type="ECO:0000256" key="3">
    <source>
        <dbReference type="PIRSR" id="PIRSR001235-1"/>
    </source>
</evidence>
<keyword evidence="3" id="KW-0479">Metal-binding</keyword>
<dbReference type="EMBL" id="SNYW01000007">
    <property type="protein sequence ID" value="TDQ83233.1"/>
    <property type="molecule type" value="Genomic_DNA"/>
</dbReference>
<name>A0A4R6WUA4_9PROT</name>
<comment type="caution">
    <text evidence="5">The sequence shown here is derived from an EMBL/GenBank/DDBJ whole genome shotgun (WGS) entry which is preliminary data.</text>
</comment>
<dbReference type="AlphaFoldDB" id="A0A4R6WUA4"/>
<dbReference type="NCBIfam" id="TIGR01879">
    <property type="entry name" value="hydantase"/>
    <property type="match status" value="1"/>
</dbReference>
<dbReference type="NCBIfam" id="NF006769">
    <property type="entry name" value="PRK09290.1-3"/>
    <property type="match status" value="1"/>
</dbReference>
<keyword evidence="2 5" id="KW-0378">Hydrolase</keyword>
<dbReference type="Gene3D" id="3.30.70.360">
    <property type="match status" value="1"/>
</dbReference>
<evidence type="ECO:0000259" key="4">
    <source>
        <dbReference type="Pfam" id="PF07687"/>
    </source>
</evidence>
<evidence type="ECO:0000313" key="6">
    <source>
        <dbReference type="Proteomes" id="UP000295783"/>
    </source>
</evidence>
<feature type="domain" description="Peptidase M20 dimerisation" evidence="4">
    <location>
        <begin position="211"/>
        <end position="311"/>
    </location>
</feature>
<dbReference type="InterPro" id="IPR036264">
    <property type="entry name" value="Bact_exopeptidase_dim_dom"/>
</dbReference>
<dbReference type="Gene3D" id="3.40.630.10">
    <property type="entry name" value="Zn peptidases"/>
    <property type="match status" value="1"/>
</dbReference>
<dbReference type="SUPFAM" id="SSF53187">
    <property type="entry name" value="Zn-dependent exopeptidases"/>
    <property type="match status" value="1"/>
</dbReference>
<reference evidence="5 6" key="1">
    <citation type="submission" date="2019-03" db="EMBL/GenBank/DDBJ databases">
        <title>Genomic Encyclopedia of Type Strains, Phase III (KMG-III): the genomes of soil and plant-associated and newly described type strains.</title>
        <authorList>
            <person name="Whitman W."/>
        </authorList>
    </citation>
    <scope>NUCLEOTIDE SEQUENCE [LARGE SCALE GENOMIC DNA]</scope>
    <source>
        <strain evidence="5 6">CGMCC 1.7660</strain>
    </source>
</reference>
<dbReference type="NCBIfam" id="NF006771">
    <property type="entry name" value="PRK09290.1-5"/>
    <property type="match status" value="1"/>
</dbReference>
<comment type="similarity">
    <text evidence="1">Belongs to the peptidase M20 family.</text>
</comment>
<dbReference type="GO" id="GO:0046872">
    <property type="term" value="F:metal ion binding"/>
    <property type="evidence" value="ECO:0007669"/>
    <property type="project" value="UniProtKB-KW"/>
</dbReference>
<dbReference type="PANTHER" id="PTHR32494:SF5">
    <property type="entry name" value="ALLANTOATE AMIDOHYDROLASE"/>
    <property type="match status" value="1"/>
</dbReference>
<evidence type="ECO:0000313" key="5">
    <source>
        <dbReference type="EMBL" id="TDQ83233.1"/>
    </source>
</evidence>
<feature type="binding site" evidence="3">
    <location>
        <position position="95"/>
    </location>
    <ligand>
        <name>Zn(2+)</name>
        <dbReference type="ChEBI" id="CHEBI:29105"/>
        <label>1</label>
    </ligand>
</feature>
<dbReference type="Pfam" id="PF07687">
    <property type="entry name" value="M20_dimer"/>
    <property type="match status" value="1"/>
</dbReference>
<dbReference type="SUPFAM" id="SSF55031">
    <property type="entry name" value="Bacterial exopeptidase dimerisation domain"/>
    <property type="match status" value="1"/>
</dbReference>
<keyword evidence="6" id="KW-1185">Reference proteome</keyword>
<evidence type="ECO:0000256" key="1">
    <source>
        <dbReference type="ARBA" id="ARBA00006153"/>
    </source>
</evidence>